<feature type="compositionally biased region" description="Basic and acidic residues" evidence="1">
    <location>
        <begin position="40"/>
        <end position="49"/>
    </location>
</feature>
<comment type="caution">
    <text evidence="2">The sequence shown here is derived from an EMBL/GenBank/DDBJ whole genome shotgun (WGS) entry which is preliminary data.</text>
</comment>
<protein>
    <submittedName>
        <fullName evidence="2">Uncharacterized protein</fullName>
    </submittedName>
</protein>
<dbReference type="Proteomes" id="UP000257109">
    <property type="component" value="Unassembled WGS sequence"/>
</dbReference>
<proteinExistence type="predicted"/>
<reference evidence="2" key="1">
    <citation type="submission" date="2018-05" db="EMBL/GenBank/DDBJ databases">
        <title>Draft genome of Mucuna pruriens seed.</title>
        <authorList>
            <person name="Nnadi N.E."/>
            <person name="Vos R."/>
            <person name="Hasami M.H."/>
            <person name="Devisetty U.K."/>
            <person name="Aguiy J.C."/>
        </authorList>
    </citation>
    <scope>NUCLEOTIDE SEQUENCE [LARGE SCALE GENOMIC DNA]</scope>
    <source>
        <strain evidence="2">JCA_2017</strain>
    </source>
</reference>
<keyword evidence="3" id="KW-1185">Reference proteome</keyword>
<dbReference type="EMBL" id="QJKJ01008771">
    <property type="protein sequence ID" value="RDX78716.1"/>
    <property type="molecule type" value="Genomic_DNA"/>
</dbReference>
<feature type="region of interest" description="Disordered" evidence="1">
    <location>
        <begin position="40"/>
        <end position="70"/>
    </location>
</feature>
<evidence type="ECO:0000256" key="1">
    <source>
        <dbReference type="SAM" id="MobiDB-lite"/>
    </source>
</evidence>
<feature type="non-terminal residue" evidence="2">
    <location>
        <position position="1"/>
    </location>
</feature>
<evidence type="ECO:0000313" key="3">
    <source>
        <dbReference type="Proteomes" id="UP000257109"/>
    </source>
</evidence>
<evidence type="ECO:0000313" key="2">
    <source>
        <dbReference type="EMBL" id="RDX78716.1"/>
    </source>
</evidence>
<feature type="compositionally biased region" description="Basic residues" evidence="1">
    <location>
        <begin position="56"/>
        <end position="68"/>
    </location>
</feature>
<name>A0A371FK92_MUCPR</name>
<accession>A0A371FK92</accession>
<dbReference type="AlphaFoldDB" id="A0A371FK92"/>
<organism evidence="2 3">
    <name type="scientific">Mucuna pruriens</name>
    <name type="common">Velvet bean</name>
    <name type="synonym">Dolichos pruriens</name>
    <dbReference type="NCBI Taxonomy" id="157652"/>
    <lineage>
        <taxon>Eukaryota</taxon>
        <taxon>Viridiplantae</taxon>
        <taxon>Streptophyta</taxon>
        <taxon>Embryophyta</taxon>
        <taxon>Tracheophyta</taxon>
        <taxon>Spermatophyta</taxon>
        <taxon>Magnoliopsida</taxon>
        <taxon>eudicotyledons</taxon>
        <taxon>Gunneridae</taxon>
        <taxon>Pentapetalae</taxon>
        <taxon>rosids</taxon>
        <taxon>fabids</taxon>
        <taxon>Fabales</taxon>
        <taxon>Fabaceae</taxon>
        <taxon>Papilionoideae</taxon>
        <taxon>50 kb inversion clade</taxon>
        <taxon>NPAAA clade</taxon>
        <taxon>indigoferoid/millettioid clade</taxon>
        <taxon>Phaseoleae</taxon>
        <taxon>Mucuna</taxon>
    </lineage>
</organism>
<gene>
    <name evidence="2" type="ORF">CR513_40961</name>
</gene>
<sequence>MKPLRNMLSVGRGSRSSTTSIDNWKCITELLKPSHYWRKSQDGSEEWKDCSTSNNNKHKHAPNSHIQKRKEGETYATILAPNLPNYNHILNYQP</sequence>